<dbReference type="InterPro" id="IPR043502">
    <property type="entry name" value="DNA/RNA_pol_sf"/>
</dbReference>
<protein>
    <recommendedName>
        <fullName evidence="1">Reverse transcriptase domain-containing protein</fullName>
    </recommendedName>
</protein>
<feature type="domain" description="Reverse transcriptase" evidence="1">
    <location>
        <begin position="1"/>
        <end position="75"/>
    </location>
</feature>
<dbReference type="AlphaFoldDB" id="A0AAV9KHX5"/>
<accession>A0AAV9KHX5</accession>
<evidence type="ECO:0000313" key="3">
    <source>
        <dbReference type="Proteomes" id="UP001311915"/>
    </source>
</evidence>
<comment type="caution">
    <text evidence="2">The sequence shown here is derived from an EMBL/GenBank/DDBJ whole genome shotgun (WGS) entry which is preliminary data.</text>
</comment>
<evidence type="ECO:0000313" key="2">
    <source>
        <dbReference type="EMBL" id="KAK4713035.1"/>
    </source>
</evidence>
<organism evidence="2 3">
    <name type="scientific">Solanum pinnatisectum</name>
    <name type="common">tansyleaf nightshade</name>
    <dbReference type="NCBI Taxonomy" id="50273"/>
    <lineage>
        <taxon>Eukaryota</taxon>
        <taxon>Viridiplantae</taxon>
        <taxon>Streptophyta</taxon>
        <taxon>Embryophyta</taxon>
        <taxon>Tracheophyta</taxon>
        <taxon>Spermatophyta</taxon>
        <taxon>Magnoliopsida</taxon>
        <taxon>eudicotyledons</taxon>
        <taxon>Gunneridae</taxon>
        <taxon>Pentapetalae</taxon>
        <taxon>asterids</taxon>
        <taxon>lamiids</taxon>
        <taxon>Solanales</taxon>
        <taxon>Solanaceae</taxon>
        <taxon>Solanoideae</taxon>
        <taxon>Solaneae</taxon>
        <taxon>Solanum</taxon>
    </lineage>
</organism>
<proteinExistence type="predicted"/>
<dbReference type="Proteomes" id="UP001311915">
    <property type="component" value="Unassembled WGS sequence"/>
</dbReference>
<dbReference type="PROSITE" id="PS50878">
    <property type="entry name" value="RT_POL"/>
    <property type="match status" value="1"/>
</dbReference>
<dbReference type="SUPFAM" id="SSF56672">
    <property type="entry name" value="DNA/RNA polymerases"/>
    <property type="match status" value="1"/>
</dbReference>
<gene>
    <name evidence="2" type="ORF">R3W88_018942</name>
</gene>
<name>A0AAV9KHX5_9SOLN</name>
<dbReference type="InterPro" id="IPR000477">
    <property type="entry name" value="RT_dom"/>
</dbReference>
<dbReference type="PANTHER" id="PTHR46238:SF8">
    <property type="entry name" value="ENDONUCLEASE_EXONUCLEASE_PHOSPHATASE DOMAIN-CONTAINING PROTEIN"/>
    <property type="match status" value="1"/>
</dbReference>
<evidence type="ECO:0000259" key="1">
    <source>
        <dbReference type="PROSITE" id="PS50878"/>
    </source>
</evidence>
<reference evidence="2 3" key="1">
    <citation type="submission" date="2023-10" db="EMBL/GenBank/DDBJ databases">
        <title>Genome-Wide Identification Analysis in wild type Solanum Pinnatisectum Reveals Some Genes Defensing Phytophthora Infestans.</title>
        <authorList>
            <person name="Sun C."/>
        </authorList>
    </citation>
    <scope>NUCLEOTIDE SEQUENCE [LARGE SCALE GENOMIC DNA]</scope>
    <source>
        <strain evidence="2">LQN</strain>
        <tissue evidence="2">Leaf</tissue>
    </source>
</reference>
<keyword evidence="3" id="KW-1185">Reference proteome</keyword>
<dbReference type="PANTHER" id="PTHR46238">
    <property type="entry name" value="REVERSE TRANSCRIPTASE DOMAIN-CONTAINING PROTEIN"/>
    <property type="match status" value="1"/>
</dbReference>
<sequence>MLFTDDIILIDKTRERVNDKLEVSRQTLEAKGFRLNKSKMKYLECKFSVALDEVDVEVEWTIPERESLKYLGYVIQGNGDIDDYVTHRIGKAWMKWRLVSTVFVIREYHINLKVSST</sequence>
<dbReference type="EMBL" id="JAWPEI010000010">
    <property type="protein sequence ID" value="KAK4713035.1"/>
    <property type="molecule type" value="Genomic_DNA"/>
</dbReference>